<dbReference type="CDD" id="cd05233">
    <property type="entry name" value="SDR_c"/>
    <property type="match status" value="1"/>
</dbReference>
<name>A0A934UWH4_9MICO</name>
<reference evidence="3" key="1">
    <citation type="submission" date="2020-12" db="EMBL/GenBank/DDBJ databases">
        <title>Leucobacter sp. CAS1, isolated from Chromium sludge.</title>
        <authorList>
            <person name="Xu Z."/>
        </authorList>
    </citation>
    <scope>NUCLEOTIDE SEQUENCE</scope>
    <source>
        <strain evidence="3">CSA1</strain>
    </source>
</reference>
<organism evidence="3 4">
    <name type="scientific">Leucobacter chromiisoli</name>
    <dbReference type="NCBI Taxonomy" id="2796471"/>
    <lineage>
        <taxon>Bacteria</taxon>
        <taxon>Bacillati</taxon>
        <taxon>Actinomycetota</taxon>
        <taxon>Actinomycetes</taxon>
        <taxon>Micrococcales</taxon>
        <taxon>Microbacteriaceae</taxon>
        <taxon>Leucobacter</taxon>
    </lineage>
</organism>
<comment type="similarity">
    <text evidence="1">Belongs to the short-chain dehydrogenases/reductases (SDR) family.</text>
</comment>
<proteinExistence type="inferred from homology"/>
<dbReference type="PRINTS" id="PR00080">
    <property type="entry name" value="SDRFAMILY"/>
</dbReference>
<dbReference type="InterPro" id="IPR036291">
    <property type="entry name" value="NAD(P)-bd_dom_sf"/>
</dbReference>
<dbReference type="SUPFAM" id="SSF51735">
    <property type="entry name" value="NAD(P)-binding Rossmann-fold domains"/>
    <property type="match status" value="1"/>
</dbReference>
<sequence>MSSTVAIVTGGSRGIGAAVVRRLAAAGHHVLLVYSQDDHDAAMTAERCTTETARVVPFKCDIAAPGSAEVVFDGAAQLGVPVILVNNAGITGRINSLADSDADAIRHAVDVDLTATILLCREAMIRWADVGRAGQRSIVNLSSVAAKTGSPGEYVWYAAAKAGVNALTVGLAVEAAPHGIRVNAVSPGTTATTIHARAGRPDRAAEVGARSPMGRPAQPDEIAAAVEWLVGPEASYVNGAILDVTGGTR</sequence>
<dbReference type="PROSITE" id="PS00061">
    <property type="entry name" value="ADH_SHORT"/>
    <property type="match status" value="1"/>
</dbReference>
<dbReference type="PRINTS" id="PR00081">
    <property type="entry name" value="GDHRDH"/>
</dbReference>
<dbReference type="PANTHER" id="PTHR43639:SF1">
    <property type="entry name" value="SHORT-CHAIN DEHYDROGENASE_REDUCTASE FAMILY PROTEIN"/>
    <property type="match status" value="1"/>
</dbReference>
<evidence type="ECO:0000313" key="4">
    <source>
        <dbReference type="Proteomes" id="UP000608530"/>
    </source>
</evidence>
<keyword evidence="4" id="KW-1185">Reference proteome</keyword>
<protein>
    <submittedName>
        <fullName evidence="3">SDR family oxidoreductase</fullName>
    </submittedName>
</protein>
<dbReference type="PANTHER" id="PTHR43639">
    <property type="entry name" value="OXIDOREDUCTASE, SHORT-CHAIN DEHYDROGENASE/REDUCTASE FAMILY (AFU_ORTHOLOGUE AFUA_5G02870)"/>
    <property type="match status" value="1"/>
</dbReference>
<dbReference type="RefSeq" id="WP_200116411.1">
    <property type="nucleotide sequence ID" value="NZ_JAEHOH010000024.1"/>
</dbReference>
<dbReference type="EMBL" id="JAEHOH010000024">
    <property type="protein sequence ID" value="MBK0420273.1"/>
    <property type="molecule type" value="Genomic_DNA"/>
</dbReference>
<gene>
    <name evidence="3" type="ORF">JD276_14660</name>
</gene>
<accession>A0A934UWH4</accession>
<evidence type="ECO:0000256" key="1">
    <source>
        <dbReference type="ARBA" id="ARBA00006484"/>
    </source>
</evidence>
<keyword evidence="2" id="KW-0560">Oxidoreductase</keyword>
<dbReference type="Gene3D" id="3.40.50.720">
    <property type="entry name" value="NAD(P)-binding Rossmann-like Domain"/>
    <property type="match status" value="1"/>
</dbReference>
<dbReference type="InterPro" id="IPR002347">
    <property type="entry name" value="SDR_fam"/>
</dbReference>
<dbReference type="GO" id="GO:0016491">
    <property type="term" value="F:oxidoreductase activity"/>
    <property type="evidence" value="ECO:0007669"/>
    <property type="project" value="UniProtKB-KW"/>
</dbReference>
<evidence type="ECO:0000256" key="2">
    <source>
        <dbReference type="ARBA" id="ARBA00023002"/>
    </source>
</evidence>
<comment type="caution">
    <text evidence="3">The sequence shown here is derived from an EMBL/GenBank/DDBJ whole genome shotgun (WGS) entry which is preliminary data.</text>
</comment>
<dbReference type="InterPro" id="IPR020904">
    <property type="entry name" value="Sc_DH/Rdtase_CS"/>
</dbReference>
<dbReference type="Pfam" id="PF13561">
    <property type="entry name" value="adh_short_C2"/>
    <property type="match status" value="1"/>
</dbReference>
<dbReference type="AlphaFoldDB" id="A0A934UWH4"/>
<dbReference type="FunFam" id="3.40.50.720:FF:000173">
    <property type="entry name" value="3-oxoacyl-[acyl-carrier protein] reductase"/>
    <property type="match status" value="1"/>
</dbReference>
<dbReference type="Proteomes" id="UP000608530">
    <property type="component" value="Unassembled WGS sequence"/>
</dbReference>
<evidence type="ECO:0000313" key="3">
    <source>
        <dbReference type="EMBL" id="MBK0420273.1"/>
    </source>
</evidence>